<evidence type="ECO:0000313" key="2">
    <source>
        <dbReference type="EMBL" id="KAB2613665.1"/>
    </source>
</evidence>
<comment type="caution">
    <text evidence="2">The sequence shown here is derived from an EMBL/GenBank/DDBJ whole genome shotgun (WGS) entry which is preliminary data.</text>
</comment>
<dbReference type="Proteomes" id="UP000327157">
    <property type="component" value="Chromosome 9"/>
</dbReference>
<reference evidence="2 3" key="3">
    <citation type="submission" date="2019-11" db="EMBL/GenBank/DDBJ databases">
        <title>A de novo genome assembly of a pear dwarfing rootstock.</title>
        <authorList>
            <person name="Wang F."/>
            <person name="Wang J."/>
            <person name="Li S."/>
            <person name="Zhang Y."/>
            <person name="Fang M."/>
            <person name="Ma L."/>
            <person name="Zhao Y."/>
            <person name="Jiang S."/>
        </authorList>
    </citation>
    <scope>NUCLEOTIDE SEQUENCE [LARGE SCALE GENOMIC DNA]</scope>
    <source>
        <strain evidence="2">S2</strain>
        <tissue evidence="2">Leaf</tissue>
    </source>
</reference>
<protein>
    <submittedName>
        <fullName evidence="2">Transcription factor bHLH117</fullName>
    </submittedName>
</protein>
<sequence>MGGGQQVEMRRTMVKRWGWEVIPSSPKWVRVWGTSGVGSSPRRRRCNGGGANIGEGDLSEIRVR</sequence>
<proteinExistence type="predicted"/>
<feature type="region of interest" description="Disordered" evidence="1">
    <location>
        <begin position="36"/>
        <end position="64"/>
    </location>
</feature>
<keyword evidence="3" id="KW-1185">Reference proteome</keyword>
<name>A0A5N5GDX4_9ROSA</name>
<dbReference type="EMBL" id="SMOL01000458">
    <property type="protein sequence ID" value="KAB2613665.1"/>
    <property type="molecule type" value="Genomic_DNA"/>
</dbReference>
<evidence type="ECO:0000256" key="1">
    <source>
        <dbReference type="SAM" id="MobiDB-lite"/>
    </source>
</evidence>
<organism evidence="2 3">
    <name type="scientific">Pyrus ussuriensis x Pyrus communis</name>
    <dbReference type="NCBI Taxonomy" id="2448454"/>
    <lineage>
        <taxon>Eukaryota</taxon>
        <taxon>Viridiplantae</taxon>
        <taxon>Streptophyta</taxon>
        <taxon>Embryophyta</taxon>
        <taxon>Tracheophyta</taxon>
        <taxon>Spermatophyta</taxon>
        <taxon>Magnoliopsida</taxon>
        <taxon>eudicotyledons</taxon>
        <taxon>Gunneridae</taxon>
        <taxon>Pentapetalae</taxon>
        <taxon>rosids</taxon>
        <taxon>fabids</taxon>
        <taxon>Rosales</taxon>
        <taxon>Rosaceae</taxon>
        <taxon>Amygdaloideae</taxon>
        <taxon>Maleae</taxon>
        <taxon>Pyrus</taxon>
    </lineage>
</organism>
<accession>A0A5N5GDX4</accession>
<reference evidence="2 3" key="1">
    <citation type="submission" date="2019-09" db="EMBL/GenBank/DDBJ databases">
        <authorList>
            <person name="Ou C."/>
        </authorList>
    </citation>
    <scope>NUCLEOTIDE SEQUENCE [LARGE SCALE GENOMIC DNA]</scope>
    <source>
        <strain evidence="2">S2</strain>
        <tissue evidence="2">Leaf</tissue>
    </source>
</reference>
<gene>
    <name evidence="2" type="ORF">D8674_035981</name>
</gene>
<reference evidence="3" key="2">
    <citation type="submission" date="2019-10" db="EMBL/GenBank/DDBJ databases">
        <title>A de novo genome assembly of a pear dwarfing rootstock.</title>
        <authorList>
            <person name="Wang F."/>
            <person name="Wang J."/>
            <person name="Li S."/>
            <person name="Zhang Y."/>
            <person name="Fang M."/>
            <person name="Ma L."/>
            <person name="Zhao Y."/>
            <person name="Jiang S."/>
        </authorList>
    </citation>
    <scope>NUCLEOTIDE SEQUENCE [LARGE SCALE GENOMIC DNA]</scope>
</reference>
<dbReference type="AlphaFoldDB" id="A0A5N5GDX4"/>
<evidence type="ECO:0000313" key="3">
    <source>
        <dbReference type="Proteomes" id="UP000327157"/>
    </source>
</evidence>